<keyword evidence="1" id="KW-0808">Transferase</keyword>
<comment type="caution">
    <text evidence="1">The sequence shown here is derived from an EMBL/GenBank/DDBJ whole genome shotgun (WGS) entry which is preliminary data.</text>
</comment>
<keyword evidence="2" id="KW-1185">Reference proteome</keyword>
<dbReference type="OrthoDB" id="9796281at2"/>
<evidence type="ECO:0000313" key="1">
    <source>
        <dbReference type="EMBL" id="TKC01424.1"/>
    </source>
</evidence>
<dbReference type="EMBL" id="SWBO01000004">
    <property type="protein sequence ID" value="TKC01424.1"/>
    <property type="molecule type" value="Genomic_DNA"/>
</dbReference>
<dbReference type="GO" id="GO:0016740">
    <property type="term" value="F:transferase activity"/>
    <property type="evidence" value="ECO:0007669"/>
    <property type="project" value="UniProtKB-KW"/>
</dbReference>
<proteinExistence type="predicted"/>
<evidence type="ECO:0000313" key="2">
    <source>
        <dbReference type="Proteomes" id="UP000310477"/>
    </source>
</evidence>
<sequence>MLYWNTVNDTLKDALLLLMKSSIFDQFRLVGGTSLSLQLGHRMSIDIDLFTDAPYRSIDFNKIDEFLKDNFPYVDGSFGMLVANGRSYAVGENNFNNVKLDINYTDPFIQKALFVEGVRLATVQEIMAMKMEIVQSAGRKKDFWDIHEVLDYYPVEQMIKLHEERYPYGHDKDLILKNLSNFTKADKDIDPECLRGKHWELIKLDMLELTK</sequence>
<dbReference type="RefSeq" id="WP_136876792.1">
    <property type="nucleotide sequence ID" value="NZ_SWBO01000004.1"/>
</dbReference>
<name>A0A4U1C7J4_9SPHI</name>
<dbReference type="Pfam" id="PF08843">
    <property type="entry name" value="AbiEii"/>
    <property type="match status" value="1"/>
</dbReference>
<dbReference type="AlphaFoldDB" id="A0A4U1C7J4"/>
<dbReference type="Proteomes" id="UP000310477">
    <property type="component" value="Unassembled WGS sequence"/>
</dbReference>
<gene>
    <name evidence="1" type="ORF">FA045_09315</name>
</gene>
<organism evidence="1 2">
    <name type="scientific">Pedobacter cryotolerans</name>
    <dbReference type="NCBI Taxonomy" id="2571270"/>
    <lineage>
        <taxon>Bacteria</taxon>
        <taxon>Pseudomonadati</taxon>
        <taxon>Bacteroidota</taxon>
        <taxon>Sphingobacteriia</taxon>
        <taxon>Sphingobacteriales</taxon>
        <taxon>Sphingobacteriaceae</taxon>
        <taxon>Pedobacter</taxon>
    </lineage>
</organism>
<reference evidence="1 2" key="1">
    <citation type="submission" date="2019-04" db="EMBL/GenBank/DDBJ databases">
        <title>Pedobacter sp. AR-2-6 sp. nov., isolated from Arctic soil.</title>
        <authorList>
            <person name="Dahal R.H."/>
            <person name="Kim D.-U."/>
        </authorList>
    </citation>
    <scope>NUCLEOTIDE SEQUENCE [LARGE SCALE GENOMIC DNA]</scope>
    <source>
        <strain evidence="1 2">AR-2-6</strain>
    </source>
</reference>
<dbReference type="InterPro" id="IPR014942">
    <property type="entry name" value="AbiEii"/>
</dbReference>
<protein>
    <submittedName>
        <fullName evidence="1">Nucleotidyl transferase AbiEii/AbiGii toxin family protein</fullName>
    </submittedName>
</protein>
<accession>A0A4U1C7J4</accession>